<dbReference type="AlphaFoldDB" id="A0A1P8Q6A9"/>
<dbReference type="Gene3D" id="1.10.10.2910">
    <property type="match status" value="1"/>
</dbReference>
<sequence length="136" mass="15518">MINDMTSALMNLAFDNNIAVIMEDKFSPYTPAAVDTKTKVIVINSNWHIQNQIPFQLAHEIGHVLNDDGSKACLYFSPSKFGIEGHANKTAIQLLIPLYFSNIEYIHANTVRFMEAFNIPLYLEDTVIDEIQSYYR</sequence>
<evidence type="ECO:0000259" key="1">
    <source>
        <dbReference type="Pfam" id="PF06114"/>
    </source>
</evidence>
<dbReference type="Proteomes" id="UP000187499">
    <property type="component" value="Chromosome"/>
</dbReference>
<dbReference type="EMBL" id="CP019323">
    <property type="protein sequence ID" value="APX73381.1"/>
    <property type="molecule type" value="Genomic_DNA"/>
</dbReference>
<proteinExistence type="predicted"/>
<dbReference type="KEGG" id="lalw:BTM29_09035"/>
<accession>A0A1P8Q6A9</accession>
<dbReference type="OrthoDB" id="2300474at2"/>
<organism evidence="2 3">
    <name type="scientific">Companilactobacillus allii</name>
    <dbReference type="NCBI Taxonomy" id="1847728"/>
    <lineage>
        <taxon>Bacteria</taxon>
        <taxon>Bacillati</taxon>
        <taxon>Bacillota</taxon>
        <taxon>Bacilli</taxon>
        <taxon>Lactobacillales</taxon>
        <taxon>Lactobacillaceae</taxon>
        <taxon>Companilactobacillus</taxon>
    </lineage>
</organism>
<dbReference type="RefSeq" id="WP_076618862.1">
    <property type="nucleotide sequence ID" value="NZ_CP099481.1"/>
</dbReference>
<protein>
    <recommendedName>
        <fullName evidence="1">IrrE N-terminal-like domain-containing protein</fullName>
    </recommendedName>
</protein>
<dbReference type="InterPro" id="IPR010359">
    <property type="entry name" value="IrrE_HExxH"/>
</dbReference>
<reference evidence="3" key="1">
    <citation type="submission" date="2016-12" db="EMBL/GenBank/DDBJ databases">
        <authorList>
            <person name="Jung M.Y."/>
            <person name="Lee S.H."/>
        </authorList>
    </citation>
    <scope>NUCLEOTIDE SEQUENCE [LARGE SCALE GENOMIC DNA]</scope>
    <source>
        <strain evidence="3">WiKim39</strain>
    </source>
</reference>
<evidence type="ECO:0000313" key="3">
    <source>
        <dbReference type="Proteomes" id="UP000187499"/>
    </source>
</evidence>
<name>A0A1P8Q6A9_9LACO</name>
<dbReference type="STRING" id="1847728.BTM29_09035"/>
<dbReference type="Pfam" id="PF06114">
    <property type="entry name" value="Peptidase_M78"/>
    <property type="match status" value="1"/>
</dbReference>
<keyword evidence="3" id="KW-1185">Reference proteome</keyword>
<gene>
    <name evidence="2" type="ORF">BTM29_09035</name>
</gene>
<evidence type="ECO:0000313" key="2">
    <source>
        <dbReference type="EMBL" id="APX73381.1"/>
    </source>
</evidence>
<feature type="domain" description="IrrE N-terminal-like" evidence="1">
    <location>
        <begin position="32"/>
        <end position="97"/>
    </location>
</feature>